<dbReference type="EMBL" id="MH617051">
    <property type="protein sequence ID" value="AXH74923.1"/>
    <property type="molecule type" value="Genomic_DNA"/>
</dbReference>
<organism evidence="1 2">
    <name type="scientific">Circoviridae sp</name>
    <dbReference type="NCBI Taxonomy" id="1954248"/>
    <lineage>
        <taxon>Viruses</taxon>
        <taxon>Monodnaviria</taxon>
        <taxon>Shotokuvirae</taxon>
        <taxon>Cressdnaviricota</taxon>
        <taxon>Arfiviricetes</taxon>
        <taxon>Rohanvirales</taxon>
        <taxon>Nenyaviridae</taxon>
        <taxon>Galvornvirus</taxon>
        <taxon>Galvornvirus isengard</taxon>
    </lineage>
</organism>
<evidence type="ECO:0000313" key="1">
    <source>
        <dbReference type="EMBL" id="AXH74923.1"/>
    </source>
</evidence>
<reference evidence="1 2" key="1">
    <citation type="submission" date="2018-07" db="EMBL/GenBank/DDBJ databases">
        <title>Uncovering a Universe of Circular DNA Viruses in Animal Metagenomes.</title>
        <authorList>
            <person name="Tisza M."/>
            <person name="Buck C."/>
            <person name="Pastrana D."/>
            <person name="Welch N."/>
            <person name="Peretti A."/>
        </authorList>
    </citation>
    <scope>NUCLEOTIDE SEQUENCE [LARGE SCALE GENOMIC DNA]</scope>
    <source>
        <strain evidence="1">Ctih115</strain>
    </source>
</reference>
<accession>A0A345MU73</accession>
<sequence>MSRAAQLAAYALGQEHPYLQAAYMAYKNRRVIAKVGRYTRRRTAKAFIGAKRRVARWSSTVAKRRRGARHSMRRIANPIGTSTCKSREGIAYVDTPASRQLVVFDILTRIPRDGDDNLNARSRNAVNLSGFKYCMHVRNNRKAPLSLHFAVCVDKRGVNAYTEDFFRAQGEFNRRASNFSNNLSGMDMKCSAINTDRYIVLRHSRFNVAPSHTISNVYNVNSPNNWITLERYMPVKRQVRYDGAAEDSAETKILCFVWADYMDAEPGSGPLADSIDLRLNLQTYFRDVK</sequence>
<proteinExistence type="predicted"/>
<keyword evidence="2" id="KW-1185">Reference proteome</keyword>
<protein>
    <submittedName>
        <fullName evidence="1">Capsid protein</fullName>
    </submittedName>
</protein>
<evidence type="ECO:0000313" key="2">
    <source>
        <dbReference type="Proteomes" id="UP000273167"/>
    </source>
</evidence>
<name>A0A345MU73_9VIRU</name>
<dbReference type="Proteomes" id="UP000273167">
    <property type="component" value="Segment"/>
</dbReference>